<evidence type="ECO:0000256" key="2">
    <source>
        <dbReference type="ARBA" id="ARBA00023235"/>
    </source>
</evidence>
<keyword evidence="4" id="KW-1185">Reference proteome</keyword>
<dbReference type="EMBL" id="JBHSCL010000009">
    <property type="protein sequence ID" value="MFC4221248.1"/>
    <property type="molecule type" value="Genomic_DNA"/>
</dbReference>
<comment type="caution">
    <text evidence="3">The sequence shown here is derived from an EMBL/GenBank/DDBJ whole genome shotgun (WGS) entry which is preliminary data.</text>
</comment>
<organism evidence="3 4">
    <name type="scientific">Flagellimonas marina</name>
    <dbReference type="NCBI Taxonomy" id="1775168"/>
    <lineage>
        <taxon>Bacteria</taxon>
        <taxon>Pseudomonadati</taxon>
        <taxon>Bacteroidota</taxon>
        <taxon>Flavobacteriia</taxon>
        <taxon>Flavobacteriales</taxon>
        <taxon>Flavobacteriaceae</taxon>
        <taxon>Flagellimonas</taxon>
    </lineage>
</organism>
<dbReference type="Proteomes" id="UP001595841">
    <property type="component" value="Unassembled WGS sequence"/>
</dbReference>
<keyword evidence="2" id="KW-0413">Isomerase</keyword>
<dbReference type="Gene3D" id="3.40.50.1860">
    <property type="match status" value="2"/>
</dbReference>
<evidence type="ECO:0000313" key="4">
    <source>
        <dbReference type="Proteomes" id="UP001595841"/>
    </source>
</evidence>
<dbReference type="SUPFAM" id="SSF53681">
    <property type="entry name" value="Aspartate/glutamate racemase"/>
    <property type="match status" value="2"/>
</dbReference>
<dbReference type="InterPro" id="IPR004380">
    <property type="entry name" value="Asp_race"/>
</dbReference>
<dbReference type="PANTHER" id="PTHR21198:SF7">
    <property type="entry name" value="ASPARTATE-GLUTAMATE RACEMASE FAMILY"/>
    <property type="match status" value="1"/>
</dbReference>
<name>A0ABV8PQ01_9FLAO</name>
<dbReference type="NCBIfam" id="TIGR00035">
    <property type="entry name" value="asp_race"/>
    <property type="match status" value="1"/>
</dbReference>
<dbReference type="InterPro" id="IPR001920">
    <property type="entry name" value="Asp/Glu_race"/>
</dbReference>
<dbReference type="RefSeq" id="WP_379765659.1">
    <property type="nucleotide sequence ID" value="NZ_JBHSCL010000009.1"/>
</dbReference>
<dbReference type="InterPro" id="IPR015942">
    <property type="entry name" value="Asp/Glu/hydantoin_racemase"/>
</dbReference>
<protein>
    <submittedName>
        <fullName evidence="3">Aspartate/glutamate racemase family protein</fullName>
    </submittedName>
</protein>
<dbReference type="Pfam" id="PF01177">
    <property type="entry name" value="Asp_Glu_race"/>
    <property type="match status" value="1"/>
</dbReference>
<sequence length="232" mass="26193">MRHIGIIGGIGPESTIAYYRSIIKVFQEKQGMDSYPELTLRSIDLIRMLGMANSGNLEELTKYLKSHLEILKSAGAEYVALASNTPHVVSERLAQIIEIPIIDIAEETCKFISNANIKRVGLLGTKSTMNAGFYQMAGKKHGIEIVTPHSKAQDFVHEKYLSEIIFNHIVPDTKEKFREIMEELKHKEKIDGIIIGGTELPFIMRQEEFHDIELFDTTQIHVTSIVNKIIEG</sequence>
<accession>A0ABV8PQ01</accession>
<proteinExistence type="inferred from homology"/>
<reference evidence="4" key="1">
    <citation type="journal article" date="2019" name="Int. J. Syst. Evol. Microbiol.">
        <title>The Global Catalogue of Microorganisms (GCM) 10K type strain sequencing project: providing services to taxonomists for standard genome sequencing and annotation.</title>
        <authorList>
            <consortium name="The Broad Institute Genomics Platform"/>
            <consortium name="The Broad Institute Genome Sequencing Center for Infectious Disease"/>
            <person name="Wu L."/>
            <person name="Ma J."/>
        </authorList>
    </citation>
    <scope>NUCLEOTIDE SEQUENCE [LARGE SCALE GENOMIC DNA]</scope>
    <source>
        <strain evidence="4">CGMCC 1.15774</strain>
    </source>
</reference>
<evidence type="ECO:0000313" key="3">
    <source>
        <dbReference type="EMBL" id="MFC4221248.1"/>
    </source>
</evidence>
<comment type="similarity">
    <text evidence="1">Belongs to the aspartate/glutamate racemases family.</text>
</comment>
<gene>
    <name evidence="3" type="ORF">ACFOWS_13940</name>
</gene>
<evidence type="ECO:0000256" key="1">
    <source>
        <dbReference type="ARBA" id="ARBA00007847"/>
    </source>
</evidence>
<dbReference type="PANTHER" id="PTHR21198">
    <property type="entry name" value="GLUTAMATE RACEMASE"/>
    <property type="match status" value="1"/>
</dbReference>